<reference evidence="2 3" key="1">
    <citation type="submission" date="2018-02" db="EMBL/GenBank/DDBJ databases">
        <title>Characterization of Xanthomonas diversity in transplant houses and field plants.</title>
        <authorList>
            <person name="Abrahamian P."/>
            <person name="Timilsina S."/>
            <person name="Minsavage G.V."/>
            <person name="Goss E.M."/>
            <person name="Jones J.B."/>
            <person name="Vallad G.E."/>
        </authorList>
    </citation>
    <scope>NUCLEOTIDE SEQUENCE [LARGE SCALE GENOMIC DNA]</scope>
    <source>
        <strain evidence="2 3">GEV2132</strain>
    </source>
</reference>
<dbReference type="AlphaFoldDB" id="A0AAQ0YMT8"/>
<evidence type="ECO:0000256" key="1">
    <source>
        <dbReference type="SAM" id="MobiDB-lite"/>
    </source>
</evidence>
<sequence>MPRQSLQGRTCSVSGDGGRARTLQPSNRSSVMRRRRMRQRSAPGLDYPVAGPAYPAPGSL</sequence>
<accession>A0AAQ0YMT8</accession>
<dbReference type="Proteomes" id="UP000289372">
    <property type="component" value="Unassembled WGS sequence"/>
</dbReference>
<feature type="compositionally biased region" description="Polar residues" evidence="1">
    <location>
        <begin position="1"/>
        <end position="13"/>
    </location>
</feature>
<protein>
    <submittedName>
        <fullName evidence="2">Uncharacterized protein</fullName>
    </submittedName>
</protein>
<gene>
    <name evidence="2" type="ORF">DB769_13485</name>
</gene>
<evidence type="ECO:0000313" key="3">
    <source>
        <dbReference type="Proteomes" id="UP000289372"/>
    </source>
</evidence>
<name>A0AAQ0YMT8_XANPE</name>
<comment type="caution">
    <text evidence="2">The sequence shown here is derived from an EMBL/GenBank/DDBJ whole genome shotgun (WGS) entry which is preliminary data.</text>
</comment>
<evidence type="ECO:0000313" key="2">
    <source>
        <dbReference type="EMBL" id="RXD53012.1"/>
    </source>
</evidence>
<proteinExistence type="predicted"/>
<feature type="region of interest" description="Disordered" evidence="1">
    <location>
        <begin position="1"/>
        <end position="60"/>
    </location>
</feature>
<organism evidence="2 3">
    <name type="scientific">Xanthomonas perforans</name>
    <dbReference type="NCBI Taxonomy" id="442694"/>
    <lineage>
        <taxon>Bacteria</taxon>
        <taxon>Pseudomonadati</taxon>
        <taxon>Pseudomonadota</taxon>
        <taxon>Gammaproteobacteria</taxon>
        <taxon>Lysobacterales</taxon>
        <taxon>Lysobacteraceae</taxon>
        <taxon>Xanthomonas</taxon>
    </lineage>
</organism>
<dbReference type="EMBL" id="PUUL01000076">
    <property type="protein sequence ID" value="RXD53012.1"/>
    <property type="molecule type" value="Genomic_DNA"/>
</dbReference>
<feature type="compositionally biased region" description="Low complexity" evidence="1">
    <location>
        <begin position="47"/>
        <end position="60"/>
    </location>
</feature>